<dbReference type="EMBL" id="JARJCN010000093">
    <property type="protein sequence ID" value="KAJ7075546.1"/>
    <property type="molecule type" value="Genomic_DNA"/>
</dbReference>
<gene>
    <name evidence="1" type="ORF">B0H15DRAFT_866558</name>
</gene>
<comment type="caution">
    <text evidence="1">The sequence shown here is derived from an EMBL/GenBank/DDBJ whole genome shotgun (WGS) entry which is preliminary data.</text>
</comment>
<sequence>MSCHQQRVSSPQYAPLKPSAGTEWIKNLTLDRIRQFNSGHFGDAVGLATLTWDRCSTRGRRTKEGVCEVSGVCVLYHSRRI</sequence>
<proteinExistence type="predicted"/>
<name>A0AAD6TPK2_9AGAR</name>
<dbReference type="Proteomes" id="UP001222325">
    <property type="component" value="Unassembled WGS sequence"/>
</dbReference>
<organism evidence="1 2">
    <name type="scientific">Mycena belliarum</name>
    <dbReference type="NCBI Taxonomy" id="1033014"/>
    <lineage>
        <taxon>Eukaryota</taxon>
        <taxon>Fungi</taxon>
        <taxon>Dikarya</taxon>
        <taxon>Basidiomycota</taxon>
        <taxon>Agaricomycotina</taxon>
        <taxon>Agaricomycetes</taxon>
        <taxon>Agaricomycetidae</taxon>
        <taxon>Agaricales</taxon>
        <taxon>Marasmiineae</taxon>
        <taxon>Mycenaceae</taxon>
        <taxon>Mycena</taxon>
    </lineage>
</organism>
<protein>
    <submittedName>
        <fullName evidence="1">Uncharacterized protein</fullName>
    </submittedName>
</protein>
<evidence type="ECO:0000313" key="2">
    <source>
        <dbReference type="Proteomes" id="UP001222325"/>
    </source>
</evidence>
<dbReference type="AlphaFoldDB" id="A0AAD6TPK2"/>
<accession>A0AAD6TPK2</accession>
<reference evidence="1" key="1">
    <citation type="submission" date="2023-03" db="EMBL/GenBank/DDBJ databases">
        <title>Massive genome expansion in bonnet fungi (Mycena s.s.) driven by repeated elements and novel gene families across ecological guilds.</title>
        <authorList>
            <consortium name="Lawrence Berkeley National Laboratory"/>
            <person name="Harder C.B."/>
            <person name="Miyauchi S."/>
            <person name="Viragh M."/>
            <person name="Kuo A."/>
            <person name="Thoen E."/>
            <person name="Andreopoulos B."/>
            <person name="Lu D."/>
            <person name="Skrede I."/>
            <person name="Drula E."/>
            <person name="Henrissat B."/>
            <person name="Morin E."/>
            <person name="Kohler A."/>
            <person name="Barry K."/>
            <person name="LaButti K."/>
            <person name="Morin E."/>
            <person name="Salamov A."/>
            <person name="Lipzen A."/>
            <person name="Mereny Z."/>
            <person name="Hegedus B."/>
            <person name="Baldrian P."/>
            <person name="Stursova M."/>
            <person name="Weitz H."/>
            <person name="Taylor A."/>
            <person name="Grigoriev I.V."/>
            <person name="Nagy L.G."/>
            <person name="Martin F."/>
            <person name="Kauserud H."/>
        </authorList>
    </citation>
    <scope>NUCLEOTIDE SEQUENCE</scope>
    <source>
        <strain evidence="1">CBHHK173m</strain>
    </source>
</reference>
<evidence type="ECO:0000313" key="1">
    <source>
        <dbReference type="EMBL" id="KAJ7075546.1"/>
    </source>
</evidence>
<keyword evidence="2" id="KW-1185">Reference proteome</keyword>